<feature type="domain" description="ATPase AAA-type core" evidence="3">
    <location>
        <begin position="357"/>
        <end position="429"/>
    </location>
</feature>
<keyword evidence="1" id="KW-0547">Nucleotide-binding</keyword>
<evidence type="ECO:0000313" key="4">
    <source>
        <dbReference type="EMBL" id="MED6193193.1"/>
    </source>
</evidence>
<dbReference type="PANTHER" id="PTHR19375">
    <property type="entry name" value="HEAT SHOCK PROTEIN 70KDA"/>
    <property type="match status" value="1"/>
</dbReference>
<dbReference type="SUPFAM" id="SSF53067">
    <property type="entry name" value="Actin-like ATPase domain"/>
    <property type="match status" value="1"/>
</dbReference>
<dbReference type="Pfam" id="PF00004">
    <property type="entry name" value="AAA"/>
    <property type="match status" value="1"/>
</dbReference>
<dbReference type="Gene3D" id="3.90.640.10">
    <property type="entry name" value="Actin, Chain A, domain 4"/>
    <property type="match status" value="1"/>
</dbReference>
<dbReference type="InterPro" id="IPR013126">
    <property type="entry name" value="Hsp_70_fam"/>
</dbReference>
<dbReference type="InterPro" id="IPR003959">
    <property type="entry name" value="ATPase_AAA_core"/>
</dbReference>
<reference evidence="4 5" key="1">
    <citation type="journal article" date="2023" name="Plants (Basel)">
        <title>Bridging the Gap: Combining Genomics and Transcriptomics Approaches to Understand Stylosanthes scabra, an Orphan Legume from the Brazilian Caatinga.</title>
        <authorList>
            <person name="Ferreira-Neto J.R.C."/>
            <person name="da Silva M.D."/>
            <person name="Binneck E."/>
            <person name="de Melo N.F."/>
            <person name="da Silva R.H."/>
            <person name="de Melo A.L.T.M."/>
            <person name="Pandolfi V."/>
            <person name="Bustamante F.O."/>
            <person name="Brasileiro-Vidal A.C."/>
            <person name="Benko-Iseppon A.M."/>
        </authorList>
    </citation>
    <scope>NUCLEOTIDE SEQUENCE [LARGE SCALE GENOMIC DNA]</scope>
    <source>
        <tissue evidence="4">Leaves</tissue>
    </source>
</reference>
<dbReference type="Pfam" id="PF00012">
    <property type="entry name" value="HSP70"/>
    <property type="match status" value="1"/>
</dbReference>
<organism evidence="4 5">
    <name type="scientific">Stylosanthes scabra</name>
    <dbReference type="NCBI Taxonomy" id="79078"/>
    <lineage>
        <taxon>Eukaryota</taxon>
        <taxon>Viridiplantae</taxon>
        <taxon>Streptophyta</taxon>
        <taxon>Embryophyta</taxon>
        <taxon>Tracheophyta</taxon>
        <taxon>Spermatophyta</taxon>
        <taxon>Magnoliopsida</taxon>
        <taxon>eudicotyledons</taxon>
        <taxon>Gunneridae</taxon>
        <taxon>Pentapetalae</taxon>
        <taxon>rosids</taxon>
        <taxon>fabids</taxon>
        <taxon>Fabales</taxon>
        <taxon>Fabaceae</taxon>
        <taxon>Papilionoideae</taxon>
        <taxon>50 kb inversion clade</taxon>
        <taxon>dalbergioids sensu lato</taxon>
        <taxon>Dalbergieae</taxon>
        <taxon>Pterocarpus clade</taxon>
        <taxon>Stylosanthes</taxon>
    </lineage>
</organism>
<sequence>MNLPPGYTPGASLVLEVDSFLRIREILNDELGFYLHQACLCMKKQADKHRRDKEFKVGDLVGIDGEKLDQRCPNLHLDSGGSIVETISTHGQKKQGKPPPISAPPGVHLPPWKTLNESTKGVLPSMELHLQIESPSMNPVEAHVVDEAIAVRVVDKATMSLPTATNNNLVKVEEVGIDINNINSKLKAQAERTFSHATETTIEIDALFQGIEFQFYIIHVKVEELNRDWIEKCKEIIHKCINDAKMDKREIQDVVNVDKTVVYGAAIQATLPGENYSIVPNMVLVKVITLSLDVAIHGDLMGIVISKNNVIHGTNLLGLFLLERLSLVPQGHSSNDSFEFDFDGILIGIEETKNVDWFIIFTAELHSIACKWEKTSGYLERRIFSQLFTIMDELKCNNAHVIITGTTKRPNSITPTLRRFDIFDKEIDLGDVKEADQLVARIMNSFHRKVRGSAMVLQFKQWDPEDMSYVL</sequence>
<evidence type="ECO:0000256" key="1">
    <source>
        <dbReference type="ARBA" id="ARBA00022741"/>
    </source>
</evidence>
<evidence type="ECO:0000256" key="2">
    <source>
        <dbReference type="ARBA" id="ARBA00022840"/>
    </source>
</evidence>
<gene>
    <name evidence="4" type="ORF">PIB30_016925</name>
</gene>
<evidence type="ECO:0000259" key="3">
    <source>
        <dbReference type="Pfam" id="PF00004"/>
    </source>
</evidence>
<comment type="caution">
    <text evidence="4">The sequence shown here is derived from an EMBL/GenBank/DDBJ whole genome shotgun (WGS) entry which is preliminary data.</text>
</comment>
<dbReference type="Gene3D" id="3.30.420.40">
    <property type="match status" value="1"/>
</dbReference>
<accession>A0ABU6X9B6</accession>
<dbReference type="SUPFAM" id="SSF52540">
    <property type="entry name" value="P-loop containing nucleoside triphosphate hydrolases"/>
    <property type="match status" value="1"/>
</dbReference>
<dbReference type="InterPro" id="IPR027417">
    <property type="entry name" value="P-loop_NTPase"/>
</dbReference>
<name>A0ABU6X9B6_9FABA</name>
<keyword evidence="2" id="KW-0067">ATP-binding</keyword>
<keyword evidence="5" id="KW-1185">Reference proteome</keyword>
<dbReference type="Proteomes" id="UP001341840">
    <property type="component" value="Unassembled WGS sequence"/>
</dbReference>
<proteinExistence type="predicted"/>
<dbReference type="Gene3D" id="3.40.50.300">
    <property type="entry name" value="P-loop containing nucleotide triphosphate hydrolases"/>
    <property type="match status" value="1"/>
</dbReference>
<evidence type="ECO:0000313" key="5">
    <source>
        <dbReference type="Proteomes" id="UP001341840"/>
    </source>
</evidence>
<dbReference type="InterPro" id="IPR043129">
    <property type="entry name" value="ATPase_NBD"/>
</dbReference>
<dbReference type="EMBL" id="JASCZI010211497">
    <property type="protein sequence ID" value="MED6193193.1"/>
    <property type="molecule type" value="Genomic_DNA"/>
</dbReference>
<protein>
    <recommendedName>
        <fullName evidence="3">ATPase AAA-type core domain-containing protein</fullName>
    </recommendedName>
</protein>